<dbReference type="GO" id="GO:0008233">
    <property type="term" value="F:peptidase activity"/>
    <property type="evidence" value="ECO:0007669"/>
    <property type="project" value="UniProtKB-KW"/>
</dbReference>
<dbReference type="InterPro" id="IPR001940">
    <property type="entry name" value="Peptidase_S1C"/>
</dbReference>
<dbReference type="Pfam" id="PF13365">
    <property type="entry name" value="Trypsin_2"/>
    <property type="match status" value="1"/>
</dbReference>
<dbReference type="PROSITE" id="PS50106">
    <property type="entry name" value="PDZ"/>
    <property type="match status" value="1"/>
</dbReference>
<dbReference type="PANTHER" id="PTHR43343">
    <property type="entry name" value="PEPTIDASE S12"/>
    <property type="match status" value="1"/>
</dbReference>
<sequence length="444" mass="47850">MDDNERNIFNQNEQEDSFEKIEEKIYQSEQLEQSEKTNSTGYNNFSNEVNFLIRDDNQYSKKEKQKKPHKIKKRVVASFVLVALISSLLGGVAGGVLVNYQINNSGSNQTGNGKNTSAQQVNINLSDNMYFAAAVAEKAQKSVVGITTDMTQTINTFFGPQTQKGTSMGSGMIVDPNGYILTNAHVIGDGEYDKITVSLIDGSTIEGKVLWYDATLDLAVVKVDKTGLPAVELGDSDELMVGEPAVAIGNPMTLDLERTVTQGVISGLNRSIKFENGTTIKPLIQTDASINSGNSGGPLFNAEGQVIGINTAKMSTAEGLGFAIPINTAKSILEQIIGNGTVSSLYVGIKGVDVTTYEKSLGVDVSAEYGVVVIEAIKDSPAIQAGLEMGDVITAIDGNKIETMADLKRQLYQYKENDVVKVTINRGGDENTIDMKLKQKPANY</sequence>
<keyword evidence="3" id="KW-0472">Membrane</keyword>
<dbReference type="InterPro" id="IPR009003">
    <property type="entry name" value="Peptidase_S1_PA"/>
</dbReference>
<dbReference type="SMART" id="SM00228">
    <property type="entry name" value="PDZ"/>
    <property type="match status" value="1"/>
</dbReference>
<organism evidence="5 6">
    <name type="scientific">Sedimentibacter acidaminivorans</name>
    <dbReference type="NCBI Taxonomy" id="913099"/>
    <lineage>
        <taxon>Bacteria</taxon>
        <taxon>Bacillati</taxon>
        <taxon>Bacillota</taxon>
        <taxon>Tissierellia</taxon>
        <taxon>Sedimentibacter</taxon>
    </lineage>
</organism>
<dbReference type="PRINTS" id="PR00834">
    <property type="entry name" value="PROTEASES2C"/>
</dbReference>
<evidence type="ECO:0000256" key="3">
    <source>
        <dbReference type="SAM" id="Phobius"/>
    </source>
</evidence>
<reference evidence="5 6" key="1">
    <citation type="submission" date="2021-03" db="EMBL/GenBank/DDBJ databases">
        <title>Genomic Encyclopedia of Type Strains, Phase IV (KMG-IV): sequencing the most valuable type-strain genomes for metagenomic binning, comparative biology and taxonomic classification.</title>
        <authorList>
            <person name="Goeker M."/>
        </authorList>
    </citation>
    <scope>NUCLEOTIDE SEQUENCE [LARGE SCALE GENOMIC DNA]</scope>
    <source>
        <strain evidence="5 6">DSM 24004</strain>
    </source>
</reference>
<keyword evidence="1 5" id="KW-0645">Protease</keyword>
<dbReference type="InterPro" id="IPR036034">
    <property type="entry name" value="PDZ_sf"/>
</dbReference>
<feature type="domain" description="PDZ" evidence="4">
    <location>
        <begin position="351"/>
        <end position="428"/>
    </location>
</feature>
<gene>
    <name evidence="5" type="ORF">J2Z76_002203</name>
</gene>
<proteinExistence type="predicted"/>
<comment type="caution">
    <text evidence="5">The sequence shown here is derived from an EMBL/GenBank/DDBJ whole genome shotgun (WGS) entry which is preliminary data.</text>
</comment>
<keyword evidence="3" id="KW-0812">Transmembrane</keyword>
<dbReference type="PANTHER" id="PTHR43343:SF3">
    <property type="entry name" value="PROTEASE DO-LIKE 8, CHLOROPLASTIC"/>
    <property type="match status" value="1"/>
</dbReference>
<dbReference type="EMBL" id="JAGGKS010000006">
    <property type="protein sequence ID" value="MBP1926338.1"/>
    <property type="molecule type" value="Genomic_DNA"/>
</dbReference>
<keyword evidence="6" id="KW-1185">Reference proteome</keyword>
<name>A0ABS4GF67_9FIRM</name>
<dbReference type="SUPFAM" id="SSF50494">
    <property type="entry name" value="Trypsin-like serine proteases"/>
    <property type="match status" value="1"/>
</dbReference>
<protein>
    <submittedName>
        <fullName evidence="5">S1-C subfamily serine protease</fullName>
    </submittedName>
</protein>
<dbReference type="Proteomes" id="UP001519342">
    <property type="component" value="Unassembled WGS sequence"/>
</dbReference>
<dbReference type="Gene3D" id="2.40.10.120">
    <property type="match status" value="1"/>
</dbReference>
<dbReference type="InterPro" id="IPR051201">
    <property type="entry name" value="Chloro_Bact_Ser_Proteases"/>
</dbReference>
<dbReference type="InterPro" id="IPR001478">
    <property type="entry name" value="PDZ"/>
</dbReference>
<dbReference type="SUPFAM" id="SSF50156">
    <property type="entry name" value="PDZ domain-like"/>
    <property type="match status" value="1"/>
</dbReference>
<evidence type="ECO:0000313" key="5">
    <source>
        <dbReference type="EMBL" id="MBP1926338.1"/>
    </source>
</evidence>
<dbReference type="RefSeq" id="WP_209512073.1">
    <property type="nucleotide sequence ID" value="NZ_JAGGKS010000006.1"/>
</dbReference>
<evidence type="ECO:0000313" key="6">
    <source>
        <dbReference type="Proteomes" id="UP001519342"/>
    </source>
</evidence>
<dbReference type="GO" id="GO:0006508">
    <property type="term" value="P:proteolysis"/>
    <property type="evidence" value="ECO:0007669"/>
    <property type="project" value="UniProtKB-KW"/>
</dbReference>
<dbReference type="Pfam" id="PF13180">
    <property type="entry name" value="PDZ_2"/>
    <property type="match status" value="1"/>
</dbReference>
<evidence type="ECO:0000256" key="2">
    <source>
        <dbReference type="ARBA" id="ARBA00022801"/>
    </source>
</evidence>
<dbReference type="Gene3D" id="2.30.42.10">
    <property type="match status" value="1"/>
</dbReference>
<feature type="transmembrane region" description="Helical" evidence="3">
    <location>
        <begin position="75"/>
        <end position="98"/>
    </location>
</feature>
<evidence type="ECO:0000256" key="1">
    <source>
        <dbReference type="ARBA" id="ARBA00022670"/>
    </source>
</evidence>
<evidence type="ECO:0000259" key="4">
    <source>
        <dbReference type="PROSITE" id="PS50106"/>
    </source>
</evidence>
<accession>A0ABS4GF67</accession>
<keyword evidence="2" id="KW-0378">Hydrolase</keyword>
<keyword evidence="3" id="KW-1133">Transmembrane helix</keyword>